<dbReference type="InterPro" id="IPR003594">
    <property type="entry name" value="HATPase_dom"/>
</dbReference>
<dbReference type="InterPro" id="IPR001789">
    <property type="entry name" value="Sig_transdc_resp-reg_receiver"/>
</dbReference>
<dbReference type="Gene3D" id="1.10.287.560">
    <property type="entry name" value="Histidine kinase CheA-like, homodimeric domain"/>
    <property type="match status" value="1"/>
</dbReference>
<dbReference type="Gene3D" id="3.40.50.2300">
    <property type="match status" value="1"/>
</dbReference>
<dbReference type="PROSITE" id="PS50851">
    <property type="entry name" value="CHEW"/>
    <property type="match status" value="1"/>
</dbReference>
<organism evidence="15">
    <name type="scientific">Leptolyngbya sp. NK1-12</name>
    <dbReference type="NCBI Taxonomy" id="2547451"/>
    <lineage>
        <taxon>Bacteria</taxon>
        <taxon>Bacillati</taxon>
        <taxon>Cyanobacteriota</taxon>
        <taxon>Cyanophyceae</taxon>
        <taxon>Leptolyngbyales</taxon>
        <taxon>Leptolyngbyaceae</taxon>
        <taxon>Leptolyngbya group</taxon>
        <taxon>Leptolyngbya</taxon>
    </lineage>
</organism>
<evidence type="ECO:0000256" key="5">
    <source>
        <dbReference type="ARBA" id="ARBA00022777"/>
    </source>
</evidence>
<dbReference type="PROSITE" id="PS50894">
    <property type="entry name" value="HPT"/>
    <property type="match status" value="1"/>
</dbReference>
<dbReference type="InterPro" id="IPR008207">
    <property type="entry name" value="Sig_transdc_His_kin_Hpt_dom"/>
</dbReference>
<evidence type="ECO:0000256" key="8">
    <source>
        <dbReference type="PROSITE-ProRule" id="PRU00169"/>
    </source>
</evidence>
<dbReference type="SMART" id="SM00387">
    <property type="entry name" value="HATPase_c"/>
    <property type="match status" value="1"/>
</dbReference>
<dbReference type="RefSeq" id="WP_316432708.1">
    <property type="nucleotide sequence ID" value="NZ_CP053586.1"/>
</dbReference>
<dbReference type="InterPro" id="IPR036641">
    <property type="entry name" value="HPT_dom_sf"/>
</dbReference>
<dbReference type="InterPro" id="IPR004105">
    <property type="entry name" value="CheA-like_dim"/>
</dbReference>
<dbReference type="EC" id="2.7.13.3" evidence="2"/>
<dbReference type="PROSITE" id="PS50110">
    <property type="entry name" value="RESPONSE_REGULATORY"/>
    <property type="match status" value="1"/>
</dbReference>
<evidence type="ECO:0000259" key="11">
    <source>
        <dbReference type="PROSITE" id="PS50109"/>
    </source>
</evidence>
<gene>
    <name evidence="15" type="ORF">HJG54_00375</name>
</gene>
<dbReference type="Pfam" id="PF01627">
    <property type="entry name" value="Hpt"/>
    <property type="match status" value="1"/>
</dbReference>
<dbReference type="InterPro" id="IPR051315">
    <property type="entry name" value="Bact_Chemotaxis_CheA"/>
</dbReference>
<feature type="domain" description="Histidine kinase" evidence="11">
    <location>
        <begin position="513"/>
        <end position="747"/>
    </location>
</feature>
<dbReference type="InterPro" id="IPR011006">
    <property type="entry name" value="CheY-like_superfamily"/>
</dbReference>
<dbReference type="Pfam" id="PF01584">
    <property type="entry name" value="CheW"/>
    <property type="match status" value="1"/>
</dbReference>
<evidence type="ECO:0000259" key="14">
    <source>
        <dbReference type="PROSITE" id="PS50894"/>
    </source>
</evidence>
<feature type="domain" description="HPt" evidence="14">
    <location>
        <begin position="2"/>
        <end position="108"/>
    </location>
</feature>
<keyword evidence="3 8" id="KW-0597">Phosphoprotein</keyword>
<keyword evidence="5" id="KW-0418">Kinase</keyword>
<evidence type="ECO:0000256" key="4">
    <source>
        <dbReference type="ARBA" id="ARBA00022679"/>
    </source>
</evidence>
<evidence type="ECO:0000259" key="13">
    <source>
        <dbReference type="PROSITE" id="PS50851"/>
    </source>
</evidence>
<sequence>MSQDKELEIQLQFLDEALDYVATLDAALLGLTSHGIDIDKINAALRSAHSIKGGAGMMGFQTLSELAHRLEDSFKVLKIQKHTVQVDSELEHLLLTAVDCLRQVIAWERQCLGVNPSWLESYANPIFAQLHQRLGDPTDEDAQSILSPEEGQDIIPLLFQTEVEGCLQRLETVLATQDPRLREEVEILTQELGGLGEMLQLTAFTQLCESIAQQLKAHPHQTQTVAQQALQAWRQSQSLILANNWQALPNTIPLASPDPSVEVVSAAEAEVLVDIAPELVEPELVEPLVEAEFAEAANYRSEEIPENILNIISNEISESATANEEVVQSPVSSSAQEFTWQSTQANSQPNPQINFQSNYQPNVQSSAEPAVEVMSSATNAAASSAAYERAADFRVPEPPAAEPVDNTVRVSVKQLDQLNDLFSELVIERNGLDLHLRRLRNLVEILRHRVQILEESNSQLRNAYDKVETQTNPFLGREMPKLPASVRPANNSPAEPNHQFDVLEMDRYNSLHLLSQEVMETIVQVQEVTSDIELGLDDAEQTARELNKTSRQLQSKLSQVRMRPLSDITSRFPRALRELSLQYQKPVQLKVQGDALMIDRNILEALNEPLMHLLRNAFDHGIESPELRRQQGKPEQGTIQIRAAHQQNRTVITVSDDGAGIPIEKIRARARQMGLDDVLLAAASDEELLSLIFEPGFSTSDRVTALSGRGVGMDVVRNRLKQIHGEVTVATEAGQGTTFTLLVPFTLSVARVLIAESRGMLLAFPTDAVEEITVVQPDQILSTAGSQAFNWNGTMVQLIHLSQWLTFHRPFQPDSLETSAAISIPTTLLLNQGGQLIGLQVDRCWGEQEVAIRQVEGGLPLPAGFSSCTILGDGRVVPLVSLTEMLHWIATCQRASLDRASLETERLLPQGLPAQLNAAPALPAIPAEHQPTVLIVDDSINVRRFLALTLEKAGYQVAQAKDGQDAIDKLAAGLKVEAVICDIEMPRLDGYEFLARVKSSPVLKEIPVAMLTSRSGEKHRRLAMSLGATAYFSKPYNEQTLLQTLEKMMDLTPA</sequence>
<evidence type="ECO:0000256" key="10">
    <source>
        <dbReference type="SAM" id="MobiDB-lite"/>
    </source>
</evidence>
<dbReference type="InterPro" id="IPR036097">
    <property type="entry name" value="HisK_dim/P_sf"/>
</dbReference>
<accession>A0AA96WA47</accession>
<evidence type="ECO:0000256" key="7">
    <source>
        <dbReference type="PROSITE-ProRule" id="PRU00110"/>
    </source>
</evidence>
<evidence type="ECO:0000256" key="3">
    <source>
        <dbReference type="ARBA" id="ARBA00022553"/>
    </source>
</evidence>
<dbReference type="Gene3D" id="1.20.120.160">
    <property type="entry name" value="HPT domain"/>
    <property type="match status" value="1"/>
</dbReference>
<name>A0AA96WA47_9CYAN</name>
<dbReference type="InterPro" id="IPR036890">
    <property type="entry name" value="HATPase_C_sf"/>
</dbReference>
<dbReference type="GO" id="GO:0000155">
    <property type="term" value="F:phosphorelay sensor kinase activity"/>
    <property type="evidence" value="ECO:0007669"/>
    <property type="project" value="InterPro"/>
</dbReference>
<keyword evidence="6" id="KW-0902">Two-component regulatory system</keyword>
<feature type="modified residue" description="Phosphohistidine" evidence="7">
    <location>
        <position position="49"/>
    </location>
</feature>
<dbReference type="Pfam" id="PF02895">
    <property type="entry name" value="H-kinase_dim"/>
    <property type="match status" value="1"/>
</dbReference>
<protein>
    <recommendedName>
        <fullName evidence="2">histidine kinase</fullName>
        <ecNumber evidence="2">2.7.13.3</ecNumber>
    </recommendedName>
</protein>
<feature type="coiled-coil region" evidence="9">
    <location>
        <begin position="436"/>
        <end position="470"/>
    </location>
</feature>
<dbReference type="SUPFAM" id="SSF55874">
    <property type="entry name" value="ATPase domain of HSP90 chaperone/DNA topoisomerase II/histidine kinase"/>
    <property type="match status" value="1"/>
</dbReference>
<feature type="region of interest" description="Disordered" evidence="10">
    <location>
        <begin position="323"/>
        <end position="355"/>
    </location>
</feature>
<dbReference type="SMART" id="SM01231">
    <property type="entry name" value="H-kinase_dim"/>
    <property type="match status" value="1"/>
</dbReference>
<dbReference type="PRINTS" id="PR00344">
    <property type="entry name" value="BCTRLSENSOR"/>
</dbReference>
<dbReference type="FunFam" id="3.30.565.10:FF:000016">
    <property type="entry name" value="Chemotaxis protein CheA, putative"/>
    <property type="match status" value="1"/>
</dbReference>
<dbReference type="SUPFAM" id="SSF52172">
    <property type="entry name" value="CheY-like"/>
    <property type="match status" value="1"/>
</dbReference>
<feature type="domain" description="CheW-like" evidence="13">
    <location>
        <begin position="749"/>
        <end position="891"/>
    </location>
</feature>
<dbReference type="InterPro" id="IPR037006">
    <property type="entry name" value="CheA-like_homodim_sf"/>
</dbReference>
<feature type="compositionally biased region" description="Polar residues" evidence="10">
    <location>
        <begin position="329"/>
        <end position="355"/>
    </location>
</feature>
<reference evidence="15" key="1">
    <citation type="submission" date="2020-05" db="EMBL/GenBank/DDBJ databases">
        <authorList>
            <person name="Zhu T."/>
            <person name="Keshari N."/>
            <person name="Lu X."/>
        </authorList>
    </citation>
    <scope>NUCLEOTIDE SEQUENCE</scope>
    <source>
        <strain evidence="15">NK1-12</strain>
    </source>
</reference>
<dbReference type="Gene3D" id="3.30.565.10">
    <property type="entry name" value="Histidine kinase-like ATPase, C-terminal domain"/>
    <property type="match status" value="1"/>
</dbReference>
<feature type="coiled-coil region" evidence="9">
    <location>
        <begin position="536"/>
        <end position="563"/>
    </location>
</feature>
<dbReference type="PANTHER" id="PTHR43395">
    <property type="entry name" value="SENSOR HISTIDINE KINASE CHEA"/>
    <property type="match status" value="1"/>
</dbReference>
<evidence type="ECO:0000256" key="2">
    <source>
        <dbReference type="ARBA" id="ARBA00012438"/>
    </source>
</evidence>
<dbReference type="PROSITE" id="PS50109">
    <property type="entry name" value="HIS_KIN"/>
    <property type="match status" value="1"/>
</dbReference>
<feature type="domain" description="Response regulatory" evidence="12">
    <location>
        <begin position="932"/>
        <end position="1049"/>
    </location>
</feature>
<dbReference type="Gene3D" id="2.30.30.40">
    <property type="entry name" value="SH3 Domains"/>
    <property type="match status" value="1"/>
</dbReference>
<evidence type="ECO:0000259" key="12">
    <source>
        <dbReference type="PROSITE" id="PS50110"/>
    </source>
</evidence>
<dbReference type="InterPro" id="IPR004358">
    <property type="entry name" value="Sig_transdc_His_kin-like_C"/>
</dbReference>
<evidence type="ECO:0000256" key="9">
    <source>
        <dbReference type="SAM" id="Coils"/>
    </source>
</evidence>
<evidence type="ECO:0000313" key="15">
    <source>
        <dbReference type="EMBL" id="WNZ21469.1"/>
    </source>
</evidence>
<keyword evidence="4" id="KW-0808">Transferase</keyword>
<feature type="modified residue" description="4-aspartylphosphate" evidence="8">
    <location>
        <position position="982"/>
    </location>
</feature>
<dbReference type="SUPFAM" id="SSF50341">
    <property type="entry name" value="CheW-like"/>
    <property type="match status" value="1"/>
</dbReference>
<dbReference type="SMART" id="SM00448">
    <property type="entry name" value="REC"/>
    <property type="match status" value="1"/>
</dbReference>
<dbReference type="GO" id="GO:0005737">
    <property type="term" value="C:cytoplasm"/>
    <property type="evidence" value="ECO:0007669"/>
    <property type="project" value="InterPro"/>
</dbReference>
<dbReference type="SUPFAM" id="SSF47384">
    <property type="entry name" value="Homodimeric domain of signal transducing histidine kinase"/>
    <property type="match status" value="1"/>
</dbReference>
<dbReference type="InterPro" id="IPR005467">
    <property type="entry name" value="His_kinase_dom"/>
</dbReference>
<dbReference type="EMBL" id="CP053586">
    <property type="protein sequence ID" value="WNZ21469.1"/>
    <property type="molecule type" value="Genomic_DNA"/>
</dbReference>
<dbReference type="InterPro" id="IPR036061">
    <property type="entry name" value="CheW-like_dom_sf"/>
</dbReference>
<dbReference type="InterPro" id="IPR002545">
    <property type="entry name" value="CheW-lke_dom"/>
</dbReference>
<evidence type="ECO:0000256" key="1">
    <source>
        <dbReference type="ARBA" id="ARBA00000085"/>
    </source>
</evidence>
<dbReference type="SUPFAM" id="SSF47226">
    <property type="entry name" value="Histidine-containing phosphotransfer domain, HPT domain"/>
    <property type="match status" value="1"/>
</dbReference>
<comment type="catalytic activity">
    <reaction evidence="1">
        <text>ATP + protein L-histidine = ADP + protein N-phospho-L-histidine.</text>
        <dbReference type="EC" id="2.7.13.3"/>
    </reaction>
</comment>
<dbReference type="Pfam" id="PF02518">
    <property type="entry name" value="HATPase_c"/>
    <property type="match status" value="1"/>
</dbReference>
<dbReference type="SMART" id="SM00073">
    <property type="entry name" value="HPT"/>
    <property type="match status" value="1"/>
</dbReference>
<dbReference type="AlphaFoldDB" id="A0AA96WA47"/>
<dbReference type="Pfam" id="PF00072">
    <property type="entry name" value="Response_reg"/>
    <property type="match status" value="1"/>
</dbReference>
<keyword evidence="9" id="KW-0175">Coiled coil</keyword>
<evidence type="ECO:0000256" key="6">
    <source>
        <dbReference type="ARBA" id="ARBA00023012"/>
    </source>
</evidence>
<dbReference type="SMART" id="SM00260">
    <property type="entry name" value="CheW"/>
    <property type="match status" value="1"/>
</dbReference>
<proteinExistence type="predicted"/>
<dbReference type="GO" id="GO:0006935">
    <property type="term" value="P:chemotaxis"/>
    <property type="evidence" value="ECO:0007669"/>
    <property type="project" value="InterPro"/>
</dbReference>
<dbReference type="PANTHER" id="PTHR43395:SF1">
    <property type="entry name" value="CHEMOTAXIS PROTEIN CHEA"/>
    <property type="match status" value="1"/>
</dbReference>
<dbReference type="CDD" id="cd00088">
    <property type="entry name" value="HPT"/>
    <property type="match status" value="1"/>
</dbReference>